<keyword evidence="2" id="KW-1185">Reference proteome</keyword>
<dbReference type="RefSeq" id="WP_184248188.1">
    <property type="nucleotide sequence ID" value="NZ_BAAACU010000042.1"/>
</dbReference>
<gene>
    <name evidence="1" type="ORF">GGQ92_002085</name>
</gene>
<comment type="caution">
    <text evidence="1">The sequence shown here is derived from an EMBL/GenBank/DDBJ whole genome shotgun (WGS) entry which is preliminary data.</text>
</comment>
<evidence type="ECO:0008006" key="3">
    <source>
        <dbReference type="Google" id="ProtNLM"/>
    </source>
</evidence>
<proteinExistence type="predicted"/>
<organism evidence="1 2">
    <name type="scientific">Gracilibacillus halotolerans</name>
    <dbReference type="NCBI Taxonomy" id="74386"/>
    <lineage>
        <taxon>Bacteria</taxon>
        <taxon>Bacillati</taxon>
        <taxon>Bacillota</taxon>
        <taxon>Bacilli</taxon>
        <taxon>Bacillales</taxon>
        <taxon>Bacillaceae</taxon>
        <taxon>Gracilibacillus</taxon>
    </lineage>
</organism>
<dbReference type="Proteomes" id="UP000572212">
    <property type="component" value="Unassembled WGS sequence"/>
</dbReference>
<evidence type="ECO:0000313" key="2">
    <source>
        <dbReference type="Proteomes" id="UP000572212"/>
    </source>
</evidence>
<reference evidence="1 2" key="1">
    <citation type="submission" date="2020-08" db="EMBL/GenBank/DDBJ databases">
        <title>Genomic Encyclopedia of Type Strains, Phase IV (KMG-IV): sequencing the most valuable type-strain genomes for metagenomic binning, comparative biology and taxonomic classification.</title>
        <authorList>
            <person name="Goeker M."/>
        </authorList>
    </citation>
    <scope>NUCLEOTIDE SEQUENCE [LARGE SCALE GENOMIC DNA]</scope>
    <source>
        <strain evidence="1 2">DSM 11805</strain>
    </source>
</reference>
<name>A0A841RRR5_9BACI</name>
<accession>A0A841RRR5</accession>
<dbReference type="AlphaFoldDB" id="A0A841RRR5"/>
<dbReference type="EMBL" id="JACHON010000010">
    <property type="protein sequence ID" value="MBB6513278.1"/>
    <property type="molecule type" value="Genomic_DNA"/>
</dbReference>
<protein>
    <recommendedName>
        <fullName evidence="3">STAS domain-containing protein</fullName>
    </recommendedName>
</protein>
<sequence length="118" mass="13217">MSKYDGSYEITVDSVGKTVNIYVSGTANPEAIQEFLNEYNSKTSSIQVSDFALVVDCQEMSVETQDKVQKLEEVFKMYQQTGFKDITFTVKASNGILKMQLNRIIRNSGVSNAKLLEV</sequence>
<evidence type="ECO:0000313" key="1">
    <source>
        <dbReference type="EMBL" id="MBB6513278.1"/>
    </source>
</evidence>